<dbReference type="PANTHER" id="PTHR40447:SF1">
    <property type="entry name" value="ANAEROBIC SULFITE REDUCTASE SUBUNIT A"/>
    <property type="match status" value="1"/>
</dbReference>
<evidence type="ECO:0000313" key="6">
    <source>
        <dbReference type="Proteomes" id="UP001596055"/>
    </source>
</evidence>
<feature type="domain" description="4Fe-4S ferredoxin-type" evidence="4">
    <location>
        <begin position="337"/>
        <end position="365"/>
    </location>
</feature>
<name>A0ABW0RM98_9GAMM</name>
<dbReference type="InterPro" id="IPR017900">
    <property type="entry name" value="4Fe4S_Fe_S_CS"/>
</dbReference>
<dbReference type="Proteomes" id="UP001596055">
    <property type="component" value="Unassembled WGS sequence"/>
</dbReference>
<dbReference type="SUPFAM" id="SSF46548">
    <property type="entry name" value="alpha-helical ferredoxin"/>
    <property type="match status" value="1"/>
</dbReference>
<keyword evidence="3" id="KW-0411">Iron-sulfur</keyword>
<dbReference type="Gene3D" id="1.10.1060.10">
    <property type="entry name" value="Alpha-helical ferredoxin"/>
    <property type="match status" value="1"/>
</dbReference>
<evidence type="ECO:0000256" key="2">
    <source>
        <dbReference type="ARBA" id="ARBA00023004"/>
    </source>
</evidence>
<evidence type="ECO:0000256" key="3">
    <source>
        <dbReference type="ARBA" id="ARBA00023014"/>
    </source>
</evidence>
<sequence>MDDHGVSSVISLDGLQCLLDALARRGYQVVGPRVRDQAIVYDELSRVEELPAGWTDEQDGGHYRLKRRNDQALFGYAVGPHSWKQFLHPPRVGLWQATVVNEDRLHFEPVRDEAPRYAFIGVRACELAAITIQDRVLMEDNHADPHYRRRREQAFLVALNCSEAGGTCFCDSMNTGPDVKSGYDLVLTELLDSDTHHFLIQSGSAEGAEILSELPGELATDAHFSAARDVVERTRRNMGRSMPKTDIPALLMDNLEHARWDDVAERCLSCANCTMVCPTCFCTTMEDTSDLEGVTAESSRRWDSCFNADFSYIHGGSVRNSTRSRYRQWMTHKLATWVDQFGTSGCVGCGRCITWCPVGIDLTEEVRAIQGDSSPGEQT</sequence>
<dbReference type="PANTHER" id="PTHR40447">
    <property type="entry name" value="ANAEROBIC SULFITE REDUCTASE SUBUNIT A"/>
    <property type="match status" value="1"/>
</dbReference>
<dbReference type="Pfam" id="PF17179">
    <property type="entry name" value="Fer4_22"/>
    <property type="match status" value="1"/>
</dbReference>
<dbReference type="EMBL" id="JBHSNL010000001">
    <property type="protein sequence ID" value="MFC5544715.1"/>
    <property type="molecule type" value="Genomic_DNA"/>
</dbReference>
<keyword evidence="1" id="KW-0479">Metal-binding</keyword>
<gene>
    <name evidence="5" type="ORF">ACFPQA_06620</name>
</gene>
<reference evidence="6" key="1">
    <citation type="journal article" date="2019" name="Int. J. Syst. Evol. Microbiol.">
        <title>The Global Catalogue of Microorganisms (GCM) 10K type strain sequencing project: providing services to taxonomists for standard genome sequencing and annotation.</title>
        <authorList>
            <consortium name="The Broad Institute Genomics Platform"/>
            <consortium name="The Broad Institute Genome Sequencing Center for Infectious Disease"/>
            <person name="Wu L."/>
            <person name="Ma J."/>
        </authorList>
    </citation>
    <scope>NUCLEOTIDE SEQUENCE [LARGE SCALE GENOMIC DNA]</scope>
    <source>
        <strain evidence="6">CGMCC 4.1799</strain>
    </source>
</reference>
<dbReference type="PROSITE" id="PS51379">
    <property type="entry name" value="4FE4S_FER_2"/>
    <property type="match status" value="2"/>
</dbReference>
<evidence type="ECO:0000313" key="5">
    <source>
        <dbReference type="EMBL" id="MFC5544715.1"/>
    </source>
</evidence>
<dbReference type="InterPro" id="IPR017896">
    <property type="entry name" value="4Fe4S_Fe-S-bd"/>
</dbReference>
<feature type="domain" description="4Fe-4S ferredoxin-type" evidence="4">
    <location>
        <begin position="256"/>
        <end position="288"/>
    </location>
</feature>
<accession>A0ABW0RM98</accession>
<comment type="caution">
    <text evidence="5">The sequence shown here is derived from an EMBL/GenBank/DDBJ whole genome shotgun (WGS) entry which is preliminary data.</text>
</comment>
<dbReference type="PROSITE" id="PS00198">
    <property type="entry name" value="4FE4S_FER_1"/>
    <property type="match status" value="1"/>
</dbReference>
<organism evidence="5 6">
    <name type="scientific">Marinobacter koreensis</name>
    <dbReference type="NCBI Taxonomy" id="335974"/>
    <lineage>
        <taxon>Bacteria</taxon>
        <taxon>Pseudomonadati</taxon>
        <taxon>Pseudomonadota</taxon>
        <taxon>Gammaproteobacteria</taxon>
        <taxon>Pseudomonadales</taxon>
        <taxon>Marinobacteraceae</taxon>
        <taxon>Marinobacter</taxon>
    </lineage>
</organism>
<evidence type="ECO:0000256" key="1">
    <source>
        <dbReference type="ARBA" id="ARBA00022723"/>
    </source>
</evidence>
<protein>
    <submittedName>
        <fullName evidence="5">4Fe-4S dicluster domain-containing protein</fullName>
    </submittedName>
</protein>
<keyword evidence="6" id="KW-1185">Reference proteome</keyword>
<proteinExistence type="predicted"/>
<dbReference type="RefSeq" id="WP_248154090.1">
    <property type="nucleotide sequence ID" value="NZ_JAKZAJ010000001.1"/>
</dbReference>
<evidence type="ECO:0000259" key="4">
    <source>
        <dbReference type="PROSITE" id="PS51379"/>
    </source>
</evidence>
<dbReference type="InterPro" id="IPR009051">
    <property type="entry name" value="Helical_ferredxn"/>
</dbReference>
<keyword evidence="2" id="KW-0408">Iron</keyword>